<evidence type="ECO:0000256" key="6">
    <source>
        <dbReference type="ARBA" id="ARBA00023295"/>
    </source>
</evidence>
<evidence type="ECO:0000256" key="1">
    <source>
        <dbReference type="ARBA" id="ARBA00000632"/>
    </source>
</evidence>
<keyword evidence="9" id="KW-1185">Reference proteome</keyword>
<dbReference type="OrthoDB" id="5327667at2"/>
<dbReference type="PANTHER" id="PTHR38107">
    <property type="match status" value="1"/>
</dbReference>
<dbReference type="InterPro" id="IPR034690">
    <property type="entry name" value="Endolysin_T4_type"/>
</dbReference>
<dbReference type="EC" id="3.2.1.17" evidence="7"/>
<evidence type="ECO:0000256" key="7">
    <source>
        <dbReference type="RuleBase" id="RU003788"/>
    </source>
</evidence>
<dbReference type="AlphaFoldDB" id="A0A1Y6EH10"/>
<keyword evidence="3 7" id="KW-0081">Bacteriolytic enzyme</keyword>
<keyword evidence="6 7" id="KW-0326">Glycosidase</keyword>
<evidence type="ECO:0000313" key="8">
    <source>
        <dbReference type="EMBL" id="SMQ61905.1"/>
    </source>
</evidence>
<dbReference type="GO" id="GO:0042742">
    <property type="term" value="P:defense response to bacterium"/>
    <property type="evidence" value="ECO:0007669"/>
    <property type="project" value="UniProtKB-KW"/>
</dbReference>
<dbReference type="PANTHER" id="PTHR38107:SF3">
    <property type="entry name" value="LYSOZYME RRRD-RELATED"/>
    <property type="match status" value="1"/>
</dbReference>
<dbReference type="InterPro" id="IPR023347">
    <property type="entry name" value="Lysozyme_dom_sf"/>
</dbReference>
<dbReference type="EMBL" id="FXWG01000001">
    <property type="protein sequence ID" value="SMQ61905.1"/>
    <property type="molecule type" value="Genomic_DNA"/>
</dbReference>
<gene>
    <name evidence="8" type="ORF">SAMN06297468_0624</name>
</gene>
<name>A0A1Y6EH10_9SPHN</name>
<keyword evidence="4 7" id="KW-0378">Hydrolase</keyword>
<dbReference type="Proteomes" id="UP000194420">
    <property type="component" value="Unassembled WGS sequence"/>
</dbReference>
<dbReference type="GO" id="GO:0003796">
    <property type="term" value="F:lysozyme activity"/>
    <property type="evidence" value="ECO:0007669"/>
    <property type="project" value="UniProtKB-EC"/>
</dbReference>
<accession>A0A1Y6EH10</accession>
<proteinExistence type="inferred from homology"/>
<evidence type="ECO:0000256" key="4">
    <source>
        <dbReference type="ARBA" id="ARBA00022801"/>
    </source>
</evidence>
<dbReference type="RefSeq" id="WP_086436541.1">
    <property type="nucleotide sequence ID" value="NZ_FXWG01000001.1"/>
</dbReference>
<dbReference type="Gene3D" id="1.10.530.40">
    <property type="match status" value="1"/>
</dbReference>
<dbReference type="InterPro" id="IPR051018">
    <property type="entry name" value="Bacteriophage_GH24"/>
</dbReference>
<dbReference type="Pfam" id="PF00959">
    <property type="entry name" value="Phage_lysozyme"/>
    <property type="match status" value="1"/>
</dbReference>
<dbReference type="HAMAP" id="MF_04110">
    <property type="entry name" value="ENDOLYSIN_T4"/>
    <property type="match status" value="1"/>
</dbReference>
<dbReference type="GO" id="GO:0016998">
    <property type="term" value="P:cell wall macromolecule catabolic process"/>
    <property type="evidence" value="ECO:0007669"/>
    <property type="project" value="InterPro"/>
</dbReference>
<reference evidence="9" key="1">
    <citation type="submission" date="2017-04" db="EMBL/GenBank/DDBJ databases">
        <authorList>
            <person name="Varghese N."/>
            <person name="Submissions S."/>
        </authorList>
    </citation>
    <scope>NUCLEOTIDE SEQUENCE [LARGE SCALE GENOMIC DNA]</scope>
</reference>
<dbReference type="InterPro" id="IPR002196">
    <property type="entry name" value="Glyco_hydro_24"/>
</dbReference>
<dbReference type="GO" id="GO:0009253">
    <property type="term" value="P:peptidoglycan catabolic process"/>
    <property type="evidence" value="ECO:0007669"/>
    <property type="project" value="InterPro"/>
</dbReference>
<dbReference type="SUPFAM" id="SSF53955">
    <property type="entry name" value="Lysozyme-like"/>
    <property type="match status" value="1"/>
</dbReference>
<organism evidence="8 9">
    <name type="scientific">Altererythrobacter xiamenensis</name>
    <dbReference type="NCBI Taxonomy" id="1316679"/>
    <lineage>
        <taxon>Bacteria</taxon>
        <taxon>Pseudomonadati</taxon>
        <taxon>Pseudomonadota</taxon>
        <taxon>Alphaproteobacteria</taxon>
        <taxon>Sphingomonadales</taxon>
        <taxon>Erythrobacteraceae</taxon>
        <taxon>Altererythrobacter</taxon>
    </lineage>
</organism>
<comment type="similarity">
    <text evidence="7">Belongs to the glycosyl hydrolase 24 family.</text>
</comment>
<sequence>MTAILHRKGIFDTVRSLLGRGFKQSEVDMLDQALDEALGAVPVRGDQAVEDSGQDPVPCVPSRRIGAAGIALIKRFEGCARLRPDGLVEAYPDPASGGDPWTIGWGATGAGIGPGTVWTQAQCDARLERDLERYGAEVSEALSGAPTNQSQFDALVSFHYNTGAIGRATLTRKHIAGDFAGAQAEFARWNRAAGRVLKGLTRRRQAEASLYRIGR</sequence>
<comment type="catalytic activity">
    <reaction evidence="1 7">
        <text>Hydrolysis of (1-&gt;4)-beta-linkages between N-acetylmuramic acid and N-acetyl-D-glucosamine residues in a peptidoglycan and between N-acetyl-D-glucosamine residues in chitodextrins.</text>
        <dbReference type="EC" id="3.2.1.17"/>
    </reaction>
</comment>
<dbReference type="InterPro" id="IPR033907">
    <property type="entry name" value="Endolysin_autolysin"/>
</dbReference>
<protein>
    <recommendedName>
        <fullName evidence="7">Lysozyme</fullName>
        <ecNumber evidence="7">3.2.1.17</ecNumber>
    </recommendedName>
</protein>
<evidence type="ECO:0000256" key="5">
    <source>
        <dbReference type="ARBA" id="ARBA00023200"/>
    </source>
</evidence>
<keyword evidence="2 7" id="KW-0929">Antimicrobial</keyword>
<evidence type="ECO:0000256" key="2">
    <source>
        <dbReference type="ARBA" id="ARBA00022529"/>
    </source>
</evidence>
<dbReference type="CDD" id="cd00737">
    <property type="entry name" value="lyz_endolysin_autolysin"/>
    <property type="match status" value="1"/>
</dbReference>
<dbReference type="InterPro" id="IPR023346">
    <property type="entry name" value="Lysozyme-like_dom_sf"/>
</dbReference>
<evidence type="ECO:0000256" key="3">
    <source>
        <dbReference type="ARBA" id="ARBA00022638"/>
    </source>
</evidence>
<keyword evidence="5" id="KW-1035">Host cytoplasm</keyword>
<evidence type="ECO:0000313" key="9">
    <source>
        <dbReference type="Proteomes" id="UP000194420"/>
    </source>
</evidence>
<dbReference type="GO" id="GO:0031640">
    <property type="term" value="P:killing of cells of another organism"/>
    <property type="evidence" value="ECO:0007669"/>
    <property type="project" value="UniProtKB-KW"/>
</dbReference>